<evidence type="ECO:0000256" key="7">
    <source>
        <dbReference type="RuleBase" id="RU363032"/>
    </source>
</evidence>
<dbReference type="InterPro" id="IPR000515">
    <property type="entry name" value="MetI-like"/>
</dbReference>
<keyword evidence="4 7" id="KW-0812">Transmembrane</keyword>
<gene>
    <name evidence="9" type="ORF">GF339_14680</name>
</gene>
<feature type="domain" description="ABC transmembrane type-1" evidence="8">
    <location>
        <begin position="93"/>
        <end position="272"/>
    </location>
</feature>
<dbReference type="GO" id="GO:0005275">
    <property type="term" value="F:amine transmembrane transporter activity"/>
    <property type="evidence" value="ECO:0007669"/>
    <property type="project" value="TreeGrafter"/>
</dbReference>
<feature type="transmembrane region" description="Helical" evidence="7">
    <location>
        <begin position="251"/>
        <end position="268"/>
    </location>
</feature>
<keyword evidence="5 7" id="KW-1133">Transmembrane helix</keyword>
<comment type="caution">
    <text evidence="9">The sequence shown here is derived from an EMBL/GenBank/DDBJ whole genome shotgun (WGS) entry which is preliminary data.</text>
</comment>
<dbReference type="PROSITE" id="PS50928">
    <property type="entry name" value="ABC_TM1"/>
    <property type="match status" value="1"/>
</dbReference>
<name>A0A9D5Q6X6_9BACT</name>
<dbReference type="PANTHER" id="PTHR47737">
    <property type="entry name" value="GLYCINE BETAINE/PROLINE BETAINE TRANSPORT SYSTEM PERMEASE PROTEIN PROW"/>
    <property type="match status" value="1"/>
</dbReference>
<evidence type="ECO:0000256" key="2">
    <source>
        <dbReference type="ARBA" id="ARBA00022448"/>
    </source>
</evidence>
<dbReference type="AlphaFoldDB" id="A0A9D5Q6X6"/>
<evidence type="ECO:0000256" key="6">
    <source>
        <dbReference type="ARBA" id="ARBA00023136"/>
    </source>
</evidence>
<protein>
    <submittedName>
        <fullName evidence="9">ABC transporter permease subunit</fullName>
    </submittedName>
</protein>
<evidence type="ECO:0000313" key="10">
    <source>
        <dbReference type="Proteomes" id="UP000649604"/>
    </source>
</evidence>
<proteinExistence type="inferred from homology"/>
<sequence length="285" mass="30746">MKEFPEFIQLPLDEWIDVIVDWVTIQGEFIFDTIGAWLLVPLLGLERFLLWLPWFVIVILVALAAWHLRGWQLAAGTVVGMVFVGSLGLWNLAMSTLAIVIAATALAIIIGIPIGIAMARNDLVENIIRPILDLMQTMPSFVYLIPALMLFGLGKVPALLATFIYAVPPAIRLTNLGIRQVAPDVIECGKAFGSTSRQLLLKVQLPLAMPTIMAGVNQTIMMALAMVVIASMIGAGGLGKEVLTGIAQLKVGRGFNGGISIVVLAIIIDRITQGLTRSKAQTQQA</sequence>
<evidence type="ECO:0000256" key="3">
    <source>
        <dbReference type="ARBA" id="ARBA00022475"/>
    </source>
</evidence>
<reference evidence="9" key="1">
    <citation type="submission" date="2019-11" db="EMBL/GenBank/DDBJ databases">
        <title>Microbial mats filling the niche in hypersaline microbial mats.</title>
        <authorList>
            <person name="Wong H.L."/>
            <person name="Macleod F.I."/>
            <person name="White R.A. III"/>
            <person name="Burns B.P."/>
        </authorList>
    </citation>
    <scope>NUCLEOTIDE SEQUENCE</scope>
    <source>
        <strain evidence="9">Rbin_158</strain>
    </source>
</reference>
<dbReference type="Pfam" id="PF00528">
    <property type="entry name" value="BPD_transp_1"/>
    <property type="match status" value="1"/>
</dbReference>
<feature type="transmembrane region" description="Helical" evidence="7">
    <location>
        <begin position="99"/>
        <end position="119"/>
    </location>
</feature>
<dbReference type="PANTHER" id="PTHR47737:SF1">
    <property type="entry name" value="GLYCINE BETAINE_PROLINE BETAINE TRANSPORT SYSTEM PERMEASE PROTEIN PROW"/>
    <property type="match status" value="1"/>
</dbReference>
<dbReference type="GO" id="GO:0015871">
    <property type="term" value="P:choline transport"/>
    <property type="evidence" value="ECO:0007669"/>
    <property type="project" value="TreeGrafter"/>
</dbReference>
<dbReference type="GO" id="GO:0031460">
    <property type="term" value="P:glycine betaine transport"/>
    <property type="evidence" value="ECO:0007669"/>
    <property type="project" value="TreeGrafter"/>
</dbReference>
<keyword evidence="2 7" id="KW-0813">Transport</keyword>
<organism evidence="9 10">
    <name type="scientific">candidate division KSB3 bacterium</name>
    <dbReference type="NCBI Taxonomy" id="2044937"/>
    <lineage>
        <taxon>Bacteria</taxon>
        <taxon>candidate division KSB3</taxon>
    </lineage>
</organism>
<dbReference type="Gene3D" id="1.10.3720.10">
    <property type="entry name" value="MetI-like"/>
    <property type="match status" value="1"/>
</dbReference>
<feature type="transmembrane region" description="Helical" evidence="7">
    <location>
        <begin position="73"/>
        <end position="93"/>
    </location>
</feature>
<dbReference type="GO" id="GO:0015226">
    <property type="term" value="F:carnitine transmembrane transporter activity"/>
    <property type="evidence" value="ECO:0007669"/>
    <property type="project" value="TreeGrafter"/>
</dbReference>
<dbReference type="EMBL" id="WJJP01000476">
    <property type="protein sequence ID" value="MBD3325828.1"/>
    <property type="molecule type" value="Genomic_DNA"/>
</dbReference>
<feature type="transmembrane region" description="Helical" evidence="7">
    <location>
        <begin position="48"/>
        <end position="66"/>
    </location>
</feature>
<dbReference type="FunFam" id="1.10.3720.10:FF:000001">
    <property type="entry name" value="Glycine betaine ABC transporter, permease"/>
    <property type="match status" value="1"/>
</dbReference>
<evidence type="ECO:0000256" key="5">
    <source>
        <dbReference type="ARBA" id="ARBA00022989"/>
    </source>
</evidence>
<feature type="transmembrane region" description="Helical" evidence="7">
    <location>
        <begin position="219"/>
        <end position="239"/>
    </location>
</feature>
<keyword evidence="3" id="KW-1003">Cell membrane</keyword>
<dbReference type="Proteomes" id="UP000649604">
    <property type="component" value="Unassembled WGS sequence"/>
</dbReference>
<evidence type="ECO:0000256" key="1">
    <source>
        <dbReference type="ARBA" id="ARBA00004141"/>
    </source>
</evidence>
<comment type="similarity">
    <text evidence="7">Belongs to the binding-protein-dependent transport system permease family.</text>
</comment>
<accession>A0A9D5Q6X6</accession>
<evidence type="ECO:0000313" key="9">
    <source>
        <dbReference type="EMBL" id="MBD3325828.1"/>
    </source>
</evidence>
<dbReference type="GO" id="GO:0043190">
    <property type="term" value="C:ATP-binding cassette (ABC) transporter complex"/>
    <property type="evidence" value="ECO:0007669"/>
    <property type="project" value="TreeGrafter"/>
</dbReference>
<dbReference type="SUPFAM" id="SSF161098">
    <property type="entry name" value="MetI-like"/>
    <property type="match status" value="1"/>
</dbReference>
<dbReference type="InterPro" id="IPR035906">
    <property type="entry name" value="MetI-like_sf"/>
</dbReference>
<keyword evidence="6 7" id="KW-0472">Membrane</keyword>
<evidence type="ECO:0000259" key="8">
    <source>
        <dbReference type="PROSITE" id="PS50928"/>
    </source>
</evidence>
<feature type="transmembrane region" description="Helical" evidence="7">
    <location>
        <begin position="140"/>
        <end position="167"/>
    </location>
</feature>
<evidence type="ECO:0000256" key="4">
    <source>
        <dbReference type="ARBA" id="ARBA00022692"/>
    </source>
</evidence>
<dbReference type="CDD" id="cd06261">
    <property type="entry name" value="TM_PBP2"/>
    <property type="match status" value="1"/>
</dbReference>
<comment type="subcellular location">
    <subcellularLocation>
        <location evidence="7">Cell membrane</location>
        <topology evidence="7">Multi-pass membrane protein</topology>
    </subcellularLocation>
    <subcellularLocation>
        <location evidence="1">Membrane</location>
        <topology evidence="1">Multi-pass membrane protein</topology>
    </subcellularLocation>
</comment>